<dbReference type="AlphaFoldDB" id="A0A1B6JL97"/>
<organism evidence="1">
    <name type="scientific">Homalodisca liturata</name>
    <dbReference type="NCBI Taxonomy" id="320908"/>
    <lineage>
        <taxon>Eukaryota</taxon>
        <taxon>Metazoa</taxon>
        <taxon>Ecdysozoa</taxon>
        <taxon>Arthropoda</taxon>
        <taxon>Hexapoda</taxon>
        <taxon>Insecta</taxon>
        <taxon>Pterygota</taxon>
        <taxon>Neoptera</taxon>
        <taxon>Paraneoptera</taxon>
        <taxon>Hemiptera</taxon>
        <taxon>Auchenorrhyncha</taxon>
        <taxon>Membracoidea</taxon>
        <taxon>Cicadellidae</taxon>
        <taxon>Cicadellinae</taxon>
        <taxon>Proconiini</taxon>
        <taxon>Homalodisca</taxon>
    </lineage>
</organism>
<accession>A0A1B6JL97</accession>
<reference evidence="1" key="1">
    <citation type="submission" date="2015-11" db="EMBL/GenBank/DDBJ databases">
        <title>De novo transcriptome assembly of four potential Pierce s Disease insect vectors from Arizona vineyards.</title>
        <authorList>
            <person name="Tassone E.E."/>
        </authorList>
    </citation>
    <scope>NUCLEOTIDE SEQUENCE</scope>
</reference>
<sequence length="101" mass="12117">VEKKIKPIEIYQELCEMYRNNIMTTISVRKWCIQFKNGRTNVHDQEKNGRSSIVTDNLVTKVDEKIHENAISQYLRFLYISYKFHRLYCLKLFHNSSVTTN</sequence>
<dbReference type="EMBL" id="GECU01007665">
    <property type="protein sequence ID" value="JAT00042.1"/>
    <property type="molecule type" value="Transcribed_RNA"/>
</dbReference>
<feature type="non-terminal residue" evidence="1">
    <location>
        <position position="1"/>
    </location>
</feature>
<gene>
    <name evidence="1" type="ORF">g.3591</name>
</gene>
<proteinExistence type="predicted"/>
<name>A0A1B6JL97_9HEMI</name>
<protein>
    <submittedName>
        <fullName evidence="1">Uncharacterized protein</fullName>
    </submittedName>
</protein>
<feature type="non-terminal residue" evidence="1">
    <location>
        <position position="101"/>
    </location>
</feature>
<evidence type="ECO:0000313" key="1">
    <source>
        <dbReference type="EMBL" id="JAT00042.1"/>
    </source>
</evidence>